<dbReference type="Proteomes" id="UP000828922">
    <property type="component" value="Linkage Group LG07"/>
</dbReference>
<proteinExistence type="predicted"/>
<gene>
    <name evidence="1" type="ORF">CY35_07G062300</name>
</gene>
<name>A0ACB8HLC5_9BRYO</name>
<comment type="caution">
    <text evidence="1">The sequence shown here is derived from an EMBL/GenBank/DDBJ whole genome shotgun (WGS) entry which is preliminary data.</text>
</comment>
<evidence type="ECO:0000313" key="1">
    <source>
        <dbReference type="EMBL" id="KAH9556991.1"/>
    </source>
</evidence>
<sequence length="507" mass="56674">MASHDLYKTKLCNLFQRGNCPRQSCSFAHGDFELRRFSNPMGGGSRSPFNGRLDSGYHNGDLRDRLERRRSPPLRRRSPIRGRPAHYDRMLSPQDRGNWARGRSRTRTPPIRPRPSRSLSPRRSPPGKRREIKMARTVAPDRQFSDVSGEACGAEDVTGDGDFNPGLERQISPNPRSLHTPHDTLEDQLQQVQAHNNELTDQKSKLELSLDKKIRETSDLLTQNQKLESRLAGADEDYRRLGSKFKLFVKIYARYVRAQDVVQKTQSKLQELVQELAIEGGEELDIQVQDSDGLSEGDLQQPSCTGAEPENPTTGQECLLVTDHMPLPAAVVHDEGHDKGAAPTRIVPTRVAGTSRESEGYSDTHGDETAHSDPKLVSPSSMHLVQRVSNHSGAHENGFRSCEVEEEDWPSGPRPSVHLTLAGATDKSDKIDAREFFVPLDMKPSHCIEADIAKSSRSPVDEDFELQRKDHNLQGAVELHSQHGEGVNVSLSLASQAYCQNVTERDW</sequence>
<evidence type="ECO:0000313" key="2">
    <source>
        <dbReference type="Proteomes" id="UP000828922"/>
    </source>
</evidence>
<dbReference type="EMBL" id="CM038913">
    <property type="protein sequence ID" value="KAH9556991.1"/>
    <property type="molecule type" value="Genomic_DNA"/>
</dbReference>
<accession>A0ACB8HLC5</accession>
<reference evidence="2" key="1">
    <citation type="journal article" date="2022" name="New Phytol.">
        <title>Phylogenomic structure and speciation in an emerging model: the Sphagnum magellanicum complex (Bryophyta).</title>
        <authorList>
            <person name="Shaw A.J."/>
            <person name="Piatkowski B."/>
            <person name="Duffy A.M."/>
            <person name="Aguero B."/>
            <person name="Imwattana K."/>
            <person name="Nieto-Lugilde M."/>
            <person name="Healey A."/>
            <person name="Weston D.J."/>
            <person name="Patel M.N."/>
            <person name="Schmutz J."/>
            <person name="Grimwood J."/>
            <person name="Yavitt J.B."/>
            <person name="Hassel K."/>
            <person name="Stenoien H.K."/>
            <person name="Flatberg K.I."/>
            <person name="Bickford C.P."/>
            <person name="Hicks K.A."/>
        </authorList>
    </citation>
    <scope>NUCLEOTIDE SEQUENCE [LARGE SCALE GENOMIC DNA]</scope>
</reference>
<keyword evidence="2" id="KW-1185">Reference proteome</keyword>
<protein>
    <submittedName>
        <fullName evidence="1">Uncharacterized protein</fullName>
    </submittedName>
</protein>
<organism evidence="1 2">
    <name type="scientific">Sphagnum magellanicum</name>
    <dbReference type="NCBI Taxonomy" id="128215"/>
    <lineage>
        <taxon>Eukaryota</taxon>
        <taxon>Viridiplantae</taxon>
        <taxon>Streptophyta</taxon>
        <taxon>Embryophyta</taxon>
        <taxon>Bryophyta</taxon>
        <taxon>Sphagnophytina</taxon>
        <taxon>Sphagnopsida</taxon>
        <taxon>Sphagnales</taxon>
        <taxon>Sphagnaceae</taxon>
        <taxon>Sphagnum</taxon>
    </lineage>
</organism>